<evidence type="ECO:0000259" key="4">
    <source>
        <dbReference type="PROSITE" id="PS50076"/>
    </source>
</evidence>
<dbReference type="GO" id="GO:0005783">
    <property type="term" value="C:endoplasmic reticulum"/>
    <property type="evidence" value="ECO:0007669"/>
    <property type="project" value="TreeGrafter"/>
</dbReference>
<dbReference type="AlphaFoldDB" id="A0AAJ7FNI9"/>
<dbReference type="PROSITE" id="PS00636">
    <property type="entry name" value="DNAJ_1"/>
    <property type="match status" value="1"/>
</dbReference>
<dbReference type="SMART" id="SM00271">
    <property type="entry name" value="DnaJ"/>
    <property type="match status" value="1"/>
</dbReference>
<dbReference type="RefSeq" id="XP_015600553.1">
    <property type="nucleotide sequence ID" value="XM_015745067.2"/>
</dbReference>
<dbReference type="GO" id="GO:0006457">
    <property type="term" value="P:protein folding"/>
    <property type="evidence" value="ECO:0007669"/>
    <property type="project" value="InterPro"/>
</dbReference>
<dbReference type="PROSITE" id="PS50076">
    <property type="entry name" value="DNAJ_2"/>
    <property type="match status" value="1"/>
</dbReference>
<evidence type="ECO:0000256" key="1">
    <source>
        <dbReference type="ARBA" id="ARBA00022729"/>
    </source>
</evidence>
<dbReference type="CDD" id="cd10747">
    <property type="entry name" value="DnaJ_C"/>
    <property type="match status" value="1"/>
</dbReference>
<dbReference type="CDD" id="cd06257">
    <property type="entry name" value="DnaJ"/>
    <property type="match status" value="1"/>
</dbReference>
<dbReference type="InterPro" id="IPR008971">
    <property type="entry name" value="HSP40/DnaJ_pept-bd"/>
</dbReference>
<dbReference type="CTD" id="33220"/>
<proteinExistence type="predicted"/>
<reference evidence="6" key="1">
    <citation type="submission" date="2025-08" db="UniProtKB">
        <authorList>
            <consortium name="RefSeq"/>
        </authorList>
    </citation>
    <scope>IDENTIFICATION</scope>
</reference>
<accession>A0AAJ7FNI9</accession>
<dbReference type="FunFam" id="1.10.287.110:FF:000040">
    <property type="entry name" value="dnaJ homolog subfamily B member 11"/>
    <property type="match status" value="1"/>
</dbReference>
<dbReference type="Pfam" id="PF00226">
    <property type="entry name" value="DnaJ"/>
    <property type="match status" value="1"/>
</dbReference>
<dbReference type="InterPro" id="IPR002939">
    <property type="entry name" value="DnaJ_C"/>
</dbReference>
<dbReference type="FunFam" id="2.60.260.20:FF:000013">
    <property type="entry name" value="DnaJ subfamily B member 11"/>
    <property type="match status" value="1"/>
</dbReference>
<gene>
    <name evidence="6" type="primary">LOC107270234</name>
</gene>
<dbReference type="GeneID" id="107270234"/>
<keyword evidence="5" id="KW-1185">Reference proteome</keyword>
<feature type="chain" id="PRO_5042518159" evidence="3">
    <location>
        <begin position="24"/>
        <end position="359"/>
    </location>
</feature>
<dbReference type="PANTHER" id="PTHR44298">
    <property type="entry name" value="DNAJ HOMOLOG SUBFAMILY B MEMBER 11"/>
    <property type="match status" value="1"/>
</dbReference>
<feature type="domain" description="J" evidence="4">
    <location>
        <begin position="26"/>
        <end position="91"/>
    </location>
</feature>
<organism evidence="5 6">
    <name type="scientific">Cephus cinctus</name>
    <name type="common">Wheat stem sawfly</name>
    <dbReference type="NCBI Taxonomy" id="211228"/>
    <lineage>
        <taxon>Eukaryota</taxon>
        <taxon>Metazoa</taxon>
        <taxon>Ecdysozoa</taxon>
        <taxon>Arthropoda</taxon>
        <taxon>Hexapoda</taxon>
        <taxon>Insecta</taxon>
        <taxon>Pterygota</taxon>
        <taxon>Neoptera</taxon>
        <taxon>Endopterygota</taxon>
        <taxon>Hymenoptera</taxon>
        <taxon>Cephoidea</taxon>
        <taxon>Cephidae</taxon>
        <taxon>Cephus</taxon>
    </lineage>
</organism>
<dbReference type="InterPro" id="IPR051736">
    <property type="entry name" value="DnaJ-B11-like"/>
</dbReference>
<dbReference type="InterPro" id="IPR036869">
    <property type="entry name" value="J_dom_sf"/>
</dbReference>
<dbReference type="PANTHER" id="PTHR44298:SF1">
    <property type="entry name" value="DNAJ HOMOLOG SUBFAMILY B MEMBER 11"/>
    <property type="match status" value="1"/>
</dbReference>
<evidence type="ECO:0000256" key="2">
    <source>
        <dbReference type="ARBA" id="ARBA00023180"/>
    </source>
</evidence>
<name>A0AAJ7FNI9_CEPCN</name>
<dbReference type="GO" id="GO:0051787">
    <property type="term" value="F:misfolded protein binding"/>
    <property type="evidence" value="ECO:0007669"/>
    <property type="project" value="TreeGrafter"/>
</dbReference>
<dbReference type="SUPFAM" id="SSF49493">
    <property type="entry name" value="HSP40/DnaJ peptide-binding domain"/>
    <property type="match status" value="2"/>
</dbReference>
<dbReference type="SUPFAM" id="SSF46565">
    <property type="entry name" value="Chaperone J-domain"/>
    <property type="match status" value="1"/>
</dbReference>
<dbReference type="Proteomes" id="UP000694920">
    <property type="component" value="Unplaced"/>
</dbReference>
<dbReference type="InterPro" id="IPR001623">
    <property type="entry name" value="DnaJ_domain"/>
</dbReference>
<dbReference type="KEGG" id="ccin:107270234"/>
<keyword evidence="1 3" id="KW-0732">Signal</keyword>
<dbReference type="InterPro" id="IPR018253">
    <property type="entry name" value="DnaJ_domain_CS"/>
</dbReference>
<evidence type="ECO:0000313" key="5">
    <source>
        <dbReference type="Proteomes" id="UP000694920"/>
    </source>
</evidence>
<protein>
    <submittedName>
        <fullName evidence="6">DnaJ homolog shv</fullName>
    </submittedName>
</protein>
<dbReference type="Gene3D" id="1.10.287.110">
    <property type="entry name" value="DnaJ domain"/>
    <property type="match status" value="1"/>
</dbReference>
<evidence type="ECO:0000256" key="3">
    <source>
        <dbReference type="SAM" id="SignalP"/>
    </source>
</evidence>
<dbReference type="GO" id="GO:0051082">
    <property type="term" value="F:unfolded protein binding"/>
    <property type="evidence" value="ECO:0007669"/>
    <property type="project" value="InterPro"/>
</dbReference>
<dbReference type="Gene3D" id="2.60.260.20">
    <property type="entry name" value="Urease metallochaperone UreE, N-terminal domain"/>
    <property type="match status" value="2"/>
</dbReference>
<dbReference type="PRINTS" id="PR00625">
    <property type="entry name" value="JDOMAIN"/>
</dbReference>
<dbReference type="Pfam" id="PF01556">
    <property type="entry name" value="DnaJ_C"/>
    <property type="match status" value="1"/>
</dbReference>
<sequence>MATIRVLWIFFLNLTICALLSGAERDFYAILGLSKSASTHSIKKAYRRLAKELHPDKNKDEPDAVQKFQDLGAAYEVLSDPEKREMYDKCGEECLKKDGSMNNMDPFASFFGDFGFHFGGEQQHHQHETPKGSNIIMDIDVTLEELYNGHFIEIARNKPVVKAAKGTRKCNCRQELVSRHLGNGRFTVTQQSVCSECPNVKLVNEERVLEVEVEPGMVDGQETVFTAEGEPHLDGEPGDLILKIRTLPHPVFERIGDDLYTNVTVSMQDALSGFTVDIPHLDGRTITIQRDNVTRPGARIRKKGEGMPNYDNNNLHGTLYVTIDVAFPDKEFTPEEKEQIKQLFQQSSVNRVYNGIRGA</sequence>
<feature type="signal peptide" evidence="3">
    <location>
        <begin position="1"/>
        <end position="23"/>
    </location>
</feature>
<keyword evidence="2" id="KW-0325">Glycoprotein</keyword>
<evidence type="ECO:0000313" key="6">
    <source>
        <dbReference type="RefSeq" id="XP_015600553.1"/>
    </source>
</evidence>